<dbReference type="InterPro" id="IPR011990">
    <property type="entry name" value="TPR-like_helical_dom_sf"/>
</dbReference>
<proteinExistence type="inferred from homology"/>
<dbReference type="InterPro" id="IPR050767">
    <property type="entry name" value="Sel1_AlgK"/>
</dbReference>
<dbReference type="SMART" id="SM00671">
    <property type="entry name" value="SEL1"/>
    <property type="match status" value="3"/>
</dbReference>
<gene>
    <name evidence="3" type="ORF">PECAL_5P01700</name>
</gene>
<comment type="caution">
    <text evidence="3">The sequence shown here is derived from an EMBL/GenBank/DDBJ whole genome shotgun (WGS) entry which is preliminary data.</text>
</comment>
<dbReference type="Pfam" id="PF08238">
    <property type="entry name" value="Sel1"/>
    <property type="match status" value="3"/>
</dbReference>
<dbReference type="SUPFAM" id="SSF81901">
    <property type="entry name" value="HCP-like"/>
    <property type="match status" value="1"/>
</dbReference>
<organism evidence="3 4">
    <name type="scientific">Pelagomonas calceolata</name>
    <dbReference type="NCBI Taxonomy" id="35677"/>
    <lineage>
        <taxon>Eukaryota</taxon>
        <taxon>Sar</taxon>
        <taxon>Stramenopiles</taxon>
        <taxon>Ochrophyta</taxon>
        <taxon>Pelagophyceae</taxon>
        <taxon>Pelagomonadales</taxon>
        <taxon>Pelagomonadaceae</taxon>
        <taxon>Pelagomonas</taxon>
    </lineage>
</organism>
<dbReference type="EMBL" id="CAKKNE010000005">
    <property type="protein sequence ID" value="CAH0375636.1"/>
    <property type="molecule type" value="Genomic_DNA"/>
</dbReference>
<evidence type="ECO:0000256" key="2">
    <source>
        <dbReference type="SAM" id="MobiDB-lite"/>
    </source>
</evidence>
<dbReference type="OrthoDB" id="77593at2759"/>
<keyword evidence="4" id="KW-1185">Reference proteome</keyword>
<reference evidence="3" key="1">
    <citation type="submission" date="2021-11" db="EMBL/GenBank/DDBJ databases">
        <authorList>
            <consortium name="Genoscope - CEA"/>
            <person name="William W."/>
        </authorList>
    </citation>
    <scope>NUCLEOTIDE SEQUENCE</scope>
</reference>
<evidence type="ECO:0000256" key="1">
    <source>
        <dbReference type="ARBA" id="ARBA00038101"/>
    </source>
</evidence>
<comment type="similarity">
    <text evidence="1">Belongs to the sel-1 family.</text>
</comment>
<dbReference type="AlphaFoldDB" id="A0A8J2SR94"/>
<evidence type="ECO:0000313" key="3">
    <source>
        <dbReference type="EMBL" id="CAH0375636.1"/>
    </source>
</evidence>
<sequence>MAEVLEAGPDGFDLSAELDATSISTTMKTCSACHEDKPQDAFSKKAWKARQVRRCVECTTADKPVTVKSKGGGAAAASPSPRVTPAKGKATPPRAAGGGDDTELPLDSPPFKAYERKHGTMAALHRSAEGGDGKAYAELGYIYAHGNGVVPDQETACKYWIAGAAIGDVECQGTLGARYCMGNGVPMDAAEGFRYYKMSADQGCVQGLNGMATCYENAEGVAQDLDEARRLLELALDKVHADPAAAGGAKRAKVYHDDIMTALARIDSRRRGGMGAAFAVTGERRDGTGFAEVMPQMPY</sequence>
<protein>
    <submittedName>
        <fullName evidence="3">Uncharacterized protein</fullName>
    </submittedName>
</protein>
<dbReference type="InterPro" id="IPR006597">
    <property type="entry name" value="Sel1-like"/>
</dbReference>
<dbReference type="PANTHER" id="PTHR11102">
    <property type="entry name" value="SEL-1-LIKE PROTEIN"/>
    <property type="match status" value="1"/>
</dbReference>
<dbReference type="Proteomes" id="UP000789595">
    <property type="component" value="Unassembled WGS sequence"/>
</dbReference>
<feature type="region of interest" description="Disordered" evidence="2">
    <location>
        <begin position="67"/>
        <end position="106"/>
    </location>
</feature>
<name>A0A8J2SR94_9STRA</name>
<dbReference type="Gene3D" id="1.25.40.10">
    <property type="entry name" value="Tetratricopeptide repeat domain"/>
    <property type="match status" value="1"/>
</dbReference>
<dbReference type="PANTHER" id="PTHR11102:SF160">
    <property type="entry name" value="ERAD-ASSOCIATED E3 UBIQUITIN-PROTEIN LIGASE COMPONENT HRD3"/>
    <property type="match status" value="1"/>
</dbReference>
<accession>A0A8J2SR94</accession>
<evidence type="ECO:0000313" key="4">
    <source>
        <dbReference type="Proteomes" id="UP000789595"/>
    </source>
</evidence>